<evidence type="ECO:0000313" key="4">
    <source>
        <dbReference type="Proteomes" id="UP000199202"/>
    </source>
</evidence>
<evidence type="ECO:0000256" key="1">
    <source>
        <dbReference type="SAM" id="MobiDB-lite"/>
    </source>
</evidence>
<feature type="transmembrane region" description="Helical" evidence="2">
    <location>
        <begin position="129"/>
        <end position="150"/>
    </location>
</feature>
<protein>
    <submittedName>
        <fullName evidence="3">Helix-turn-helix domain-containing protein</fullName>
    </submittedName>
</protein>
<dbReference type="STRING" id="633440.SAMN05421869_106225"/>
<dbReference type="InterPro" id="IPR001387">
    <property type="entry name" value="Cro/C1-type_HTH"/>
</dbReference>
<feature type="region of interest" description="Disordered" evidence="1">
    <location>
        <begin position="1"/>
        <end position="21"/>
    </location>
</feature>
<keyword evidence="4" id="KW-1185">Reference proteome</keyword>
<evidence type="ECO:0000313" key="3">
    <source>
        <dbReference type="EMBL" id="SDI59916.1"/>
    </source>
</evidence>
<proteinExistence type="predicted"/>
<dbReference type="AlphaFoldDB" id="A0A1G8LW87"/>
<feature type="region of interest" description="Disordered" evidence="1">
    <location>
        <begin position="68"/>
        <end position="117"/>
    </location>
</feature>
<keyword evidence="2" id="KW-0472">Membrane</keyword>
<dbReference type="Pfam" id="PF13560">
    <property type="entry name" value="HTH_31"/>
    <property type="match status" value="1"/>
</dbReference>
<dbReference type="Proteomes" id="UP000199202">
    <property type="component" value="Unassembled WGS sequence"/>
</dbReference>
<dbReference type="CDD" id="cd00093">
    <property type="entry name" value="HTH_XRE"/>
    <property type="match status" value="1"/>
</dbReference>
<accession>A0A1G8LW87</accession>
<evidence type="ECO:0000256" key="2">
    <source>
        <dbReference type="SAM" id="Phobius"/>
    </source>
</evidence>
<reference evidence="3 4" key="1">
    <citation type="submission" date="2016-10" db="EMBL/GenBank/DDBJ databases">
        <authorList>
            <person name="de Groot N.N."/>
        </authorList>
    </citation>
    <scope>NUCLEOTIDE SEQUENCE [LARGE SCALE GENOMIC DNA]</scope>
    <source>
        <strain evidence="3 4">CGMCC 4.6533</strain>
    </source>
</reference>
<gene>
    <name evidence="3" type="ORF">SAMN05421869_106225</name>
</gene>
<keyword evidence="2" id="KW-0812">Transmembrane</keyword>
<dbReference type="EMBL" id="FNDJ01000006">
    <property type="protein sequence ID" value="SDI59916.1"/>
    <property type="molecule type" value="Genomic_DNA"/>
</dbReference>
<organism evidence="3 4">
    <name type="scientific">Nonomuraea jiangxiensis</name>
    <dbReference type="NCBI Taxonomy" id="633440"/>
    <lineage>
        <taxon>Bacteria</taxon>
        <taxon>Bacillati</taxon>
        <taxon>Actinomycetota</taxon>
        <taxon>Actinomycetes</taxon>
        <taxon>Streptosporangiales</taxon>
        <taxon>Streptosporangiaceae</taxon>
        <taxon>Nonomuraea</taxon>
    </lineage>
</organism>
<sequence length="274" mass="28940">MLKERAGASFEELSRQTGVSRSSLHRYCSGAKVPTAYGPVHAFAKACGATSDELRDLHRLWALADSARSDQAAPWDEADSGSPEAAGPETDPAAGGEPMRPADGRTGKGLPDGVAGRRGWPLRAGGRRVPVAAVAATVLVVAGVAAFVVFNTASGDNAPTISESSPGALPVSTVRVYNVEQGCRTRAERIPACSMGLARDPRLKYAAGNVVAHRVWHGDVLRTDCVLYDGDRVEDETGVGTTRWFRVLLDDVPGGYGWLPAVRTHDNPKLPVCT</sequence>
<dbReference type="SUPFAM" id="SSF47413">
    <property type="entry name" value="lambda repressor-like DNA-binding domains"/>
    <property type="match status" value="1"/>
</dbReference>
<name>A0A1G8LW87_9ACTN</name>
<dbReference type="InterPro" id="IPR010982">
    <property type="entry name" value="Lambda_DNA-bd_dom_sf"/>
</dbReference>
<dbReference type="GO" id="GO:0003677">
    <property type="term" value="F:DNA binding"/>
    <property type="evidence" value="ECO:0007669"/>
    <property type="project" value="InterPro"/>
</dbReference>
<keyword evidence="2" id="KW-1133">Transmembrane helix</keyword>